<evidence type="ECO:0000313" key="2">
    <source>
        <dbReference type="EMBL" id="CAD8416758.1"/>
    </source>
</evidence>
<accession>A0A7S0GH95</accession>
<name>A0A7S0GH95_9STRA</name>
<feature type="region of interest" description="Disordered" evidence="1">
    <location>
        <begin position="100"/>
        <end position="124"/>
    </location>
</feature>
<feature type="compositionally biased region" description="Basic and acidic residues" evidence="1">
    <location>
        <begin position="100"/>
        <end position="111"/>
    </location>
</feature>
<dbReference type="EMBL" id="HBEL01027921">
    <property type="protein sequence ID" value="CAD8416758.1"/>
    <property type="molecule type" value="Transcribed_RNA"/>
</dbReference>
<gene>
    <name evidence="2" type="ORF">PINE0816_LOCUS12893</name>
</gene>
<organism evidence="2">
    <name type="scientific">Proboscia inermis</name>
    <dbReference type="NCBI Taxonomy" id="420281"/>
    <lineage>
        <taxon>Eukaryota</taxon>
        <taxon>Sar</taxon>
        <taxon>Stramenopiles</taxon>
        <taxon>Ochrophyta</taxon>
        <taxon>Bacillariophyta</taxon>
        <taxon>Coscinodiscophyceae</taxon>
        <taxon>Rhizosoleniophycidae</taxon>
        <taxon>Rhizosoleniales</taxon>
        <taxon>Rhizosoleniaceae</taxon>
        <taxon>Proboscia</taxon>
    </lineage>
</organism>
<reference evidence="2" key="1">
    <citation type="submission" date="2021-01" db="EMBL/GenBank/DDBJ databases">
        <authorList>
            <person name="Corre E."/>
            <person name="Pelletier E."/>
            <person name="Niang G."/>
            <person name="Scheremetjew M."/>
            <person name="Finn R."/>
            <person name="Kale V."/>
            <person name="Holt S."/>
            <person name="Cochrane G."/>
            <person name="Meng A."/>
            <person name="Brown T."/>
            <person name="Cohen L."/>
        </authorList>
    </citation>
    <scope>NUCLEOTIDE SEQUENCE</scope>
    <source>
        <strain evidence="2">CCAP1064/1</strain>
    </source>
</reference>
<feature type="compositionally biased region" description="Low complexity" evidence="1">
    <location>
        <begin position="115"/>
        <end position="124"/>
    </location>
</feature>
<protein>
    <submittedName>
        <fullName evidence="2">Uncharacterized protein</fullName>
    </submittedName>
</protein>
<dbReference type="AlphaFoldDB" id="A0A7S0GH95"/>
<evidence type="ECO:0000256" key="1">
    <source>
        <dbReference type="SAM" id="MobiDB-lite"/>
    </source>
</evidence>
<proteinExistence type="predicted"/>
<sequence length="124" mass="14599">MPFKIDATGHQKRDTVYARYSIRYAPGSAQIPKGYGTELSVLYDDKNGGRTLDEVSLLDGPWYPKCWPQVDNQEMSRLAPLLDKMHFAEVRLKERKKEMQPYLKRIGEQNRRRQSQMQRNRPDL</sequence>